<reference evidence="2 3" key="1">
    <citation type="submission" date="2016-04" db="EMBL/GenBank/DDBJ databases">
        <authorList>
            <person name="Evans L.H."/>
            <person name="Alamgir A."/>
            <person name="Owens N."/>
            <person name="Weber N.D."/>
            <person name="Virtaneva K."/>
            <person name="Barbian K."/>
            <person name="Babar A."/>
            <person name="Rosenke K."/>
        </authorList>
    </citation>
    <scope>NUCLEOTIDE SEQUENCE [LARGE SCALE GENOMIC DNA]</scope>
    <source>
        <strain evidence="2">NIES-2108</strain>
    </source>
</reference>
<name>A0A367S223_NOSPU</name>
<feature type="chain" id="PRO_5016793822" description="Filamentous haemagglutinin FhaB/tRNA nuclease CdiA-like TPS domain-containing protein" evidence="1">
    <location>
        <begin position="28"/>
        <end position="91"/>
    </location>
</feature>
<dbReference type="Proteomes" id="UP000252085">
    <property type="component" value="Unassembled WGS sequence"/>
</dbReference>
<dbReference type="AlphaFoldDB" id="A0A367S223"/>
<comment type="caution">
    <text evidence="2">The sequence shown here is derived from an EMBL/GenBank/DDBJ whole genome shotgun (WGS) entry which is preliminary data.</text>
</comment>
<keyword evidence="1" id="KW-0732">Signal</keyword>
<proteinExistence type="predicted"/>
<accession>A0A367S223</accession>
<evidence type="ECO:0000313" key="3">
    <source>
        <dbReference type="Proteomes" id="UP000252085"/>
    </source>
</evidence>
<evidence type="ECO:0000313" key="2">
    <source>
        <dbReference type="EMBL" id="RCJ42033.1"/>
    </source>
</evidence>
<feature type="signal peptide" evidence="1">
    <location>
        <begin position="1"/>
        <end position="27"/>
    </location>
</feature>
<sequence>MNVWNLVKGSGIAIVSAIVLSGNSAIATINQDVTLNNNLNVPTLNTAIQKSNTLRNDALKINPNNKQNQFQNINAVGKKKTLLVRCFPFCT</sequence>
<evidence type="ECO:0008006" key="4">
    <source>
        <dbReference type="Google" id="ProtNLM"/>
    </source>
</evidence>
<evidence type="ECO:0000256" key="1">
    <source>
        <dbReference type="SAM" id="SignalP"/>
    </source>
</evidence>
<dbReference type="EMBL" id="LXQE01000023">
    <property type="protein sequence ID" value="RCJ42033.1"/>
    <property type="molecule type" value="Genomic_DNA"/>
</dbReference>
<organism evidence="2 3">
    <name type="scientific">Nostoc punctiforme NIES-2108</name>
    <dbReference type="NCBI Taxonomy" id="1356359"/>
    <lineage>
        <taxon>Bacteria</taxon>
        <taxon>Bacillati</taxon>
        <taxon>Cyanobacteriota</taxon>
        <taxon>Cyanophyceae</taxon>
        <taxon>Nostocales</taxon>
        <taxon>Nostocaceae</taxon>
        <taxon>Nostoc</taxon>
    </lineage>
</organism>
<protein>
    <recommendedName>
        <fullName evidence="4">Filamentous haemagglutinin FhaB/tRNA nuclease CdiA-like TPS domain-containing protein</fullName>
    </recommendedName>
</protein>
<gene>
    <name evidence="2" type="ORF">A6769_38285</name>
</gene>